<dbReference type="AlphaFoldDB" id="A0A937M348"/>
<dbReference type="Gene3D" id="1.10.3680.10">
    <property type="entry name" value="TerB-like"/>
    <property type="match status" value="1"/>
</dbReference>
<organism evidence="2 3">
    <name type="scientific">SAR86 cluster bacterium</name>
    <dbReference type="NCBI Taxonomy" id="2030880"/>
    <lineage>
        <taxon>Bacteria</taxon>
        <taxon>Pseudomonadati</taxon>
        <taxon>Pseudomonadota</taxon>
        <taxon>Gammaproteobacteria</taxon>
        <taxon>SAR86 cluster</taxon>
    </lineage>
</organism>
<dbReference type="SUPFAM" id="SSF158682">
    <property type="entry name" value="TerB-like"/>
    <property type="match status" value="1"/>
</dbReference>
<sequence length="145" mass="16666">MFNFFKKNTSSQDLEQDSSFDIELVAYALAYEVAIADGAIDNDELARIKLGLENISIKLSQSTEELFQVIEGHTKNSVSFYEFVEDINSNFNKEQKLALIKLLWETAYADNVLEVNEERLIRRVADLIRIKSSLVLKLKEEVRTN</sequence>
<evidence type="ECO:0000259" key="1">
    <source>
        <dbReference type="Pfam" id="PF05099"/>
    </source>
</evidence>
<dbReference type="EMBL" id="JADHSG010000014">
    <property type="protein sequence ID" value="MBL6903756.1"/>
    <property type="molecule type" value="Genomic_DNA"/>
</dbReference>
<feature type="domain" description="Co-chaperone DjlA N-terminal" evidence="1">
    <location>
        <begin position="25"/>
        <end position="133"/>
    </location>
</feature>
<proteinExistence type="predicted"/>
<comment type="caution">
    <text evidence="2">The sequence shown here is derived from an EMBL/GenBank/DDBJ whole genome shotgun (WGS) entry which is preliminary data.</text>
</comment>
<dbReference type="Proteomes" id="UP000705230">
    <property type="component" value="Unassembled WGS sequence"/>
</dbReference>
<dbReference type="CDD" id="cd07313">
    <property type="entry name" value="terB_like_2"/>
    <property type="match status" value="1"/>
</dbReference>
<name>A0A937M348_9GAMM</name>
<evidence type="ECO:0000313" key="2">
    <source>
        <dbReference type="EMBL" id="MBL6903756.1"/>
    </source>
</evidence>
<reference evidence="2" key="1">
    <citation type="submission" date="2020-10" db="EMBL/GenBank/DDBJ databases">
        <title>Microbiome of the Black Sea water column analyzed by genome centric metagenomics.</title>
        <authorList>
            <person name="Cabello-Yeves P.J."/>
            <person name="Callieri C."/>
            <person name="Picazo A."/>
            <person name="Mehrshad M."/>
            <person name="Haro-Moreno J.M."/>
            <person name="Roda-Garcia J."/>
            <person name="Dzembekova N."/>
            <person name="Slabakova V."/>
            <person name="Slabakova N."/>
            <person name="Moncheva S."/>
            <person name="Rodriguez-Valera F."/>
        </authorList>
    </citation>
    <scope>NUCLEOTIDE SEQUENCE</scope>
    <source>
        <strain evidence="2">BS30m-G43</strain>
    </source>
</reference>
<protein>
    <submittedName>
        <fullName evidence="2">TerB family tellurite resistance protein</fullName>
    </submittedName>
</protein>
<dbReference type="Pfam" id="PF05099">
    <property type="entry name" value="TerB"/>
    <property type="match status" value="1"/>
</dbReference>
<gene>
    <name evidence="2" type="ORF">ISR29_06100</name>
</gene>
<dbReference type="InterPro" id="IPR007791">
    <property type="entry name" value="DjlA_N"/>
</dbReference>
<accession>A0A937M348</accession>
<evidence type="ECO:0000313" key="3">
    <source>
        <dbReference type="Proteomes" id="UP000705230"/>
    </source>
</evidence>
<dbReference type="InterPro" id="IPR029024">
    <property type="entry name" value="TerB-like"/>
</dbReference>